<keyword evidence="1" id="KW-0442">Lipid degradation</keyword>
<keyword evidence="5" id="KW-1185">Reference proteome</keyword>
<feature type="transmembrane region" description="Helical" evidence="2">
    <location>
        <begin position="43"/>
        <end position="61"/>
    </location>
</feature>
<protein>
    <recommendedName>
        <fullName evidence="1">Phosphatidylglycerophosphatase A</fullName>
        <ecNumber evidence="1">3.1.3.27</ecNumber>
    </recommendedName>
    <alternativeName>
        <fullName evidence="1">Phosphatidylglycerolphosphate phosphatase A</fullName>
    </alternativeName>
</protein>
<feature type="transmembrane region" description="Helical" evidence="2">
    <location>
        <begin position="81"/>
        <end position="108"/>
    </location>
</feature>
<keyword evidence="1 2" id="KW-0472">Membrane</keyword>
<gene>
    <name evidence="4" type="ORF">CKO31_03190</name>
</gene>
<comment type="catalytic activity">
    <reaction evidence="1">
        <text>a 1,2-diacyl-sn-glycero-3-phospho-(1'-sn-glycero-3'-phosphate) + H2O = a 1,2-diacyl-sn-glycero-3-phospho-(1'-sn-glycerol) + phosphate</text>
        <dbReference type="Rhea" id="RHEA:33751"/>
        <dbReference type="ChEBI" id="CHEBI:15377"/>
        <dbReference type="ChEBI" id="CHEBI:43474"/>
        <dbReference type="ChEBI" id="CHEBI:60110"/>
        <dbReference type="ChEBI" id="CHEBI:64716"/>
        <dbReference type="EC" id="3.1.3.27"/>
    </reaction>
</comment>
<dbReference type="Pfam" id="PF04608">
    <property type="entry name" value="PgpA"/>
    <property type="match status" value="1"/>
</dbReference>
<reference evidence="4 5" key="1">
    <citation type="journal article" date="2020" name="Microorganisms">
        <title>Osmotic Adaptation and Compatible Solute Biosynthesis of Phototrophic Bacteria as Revealed from Genome Analyses.</title>
        <authorList>
            <person name="Imhoff J.F."/>
            <person name="Rahn T."/>
            <person name="Kunzel S."/>
            <person name="Keller A."/>
            <person name="Neulinger S.C."/>
        </authorList>
    </citation>
    <scope>NUCLEOTIDE SEQUENCE [LARGE SCALE GENOMIC DNA]</scope>
    <source>
        <strain evidence="4 5">DSM 6210</strain>
    </source>
</reference>
<dbReference type="PANTHER" id="PTHR36305">
    <property type="entry name" value="PHOSPHATIDYLGLYCEROPHOSPHATASE A"/>
    <property type="match status" value="1"/>
</dbReference>
<comment type="caution">
    <text evidence="4">The sequence shown here is derived from an EMBL/GenBank/DDBJ whole genome shotgun (WGS) entry which is preliminary data.</text>
</comment>
<dbReference type="InterPro" id="IPR026037">
    <property type="entry name" value="PgpA"/>
</dbReference>
<keyword evidence="1" id="KW-1003">Cell membrane</keyword>
<dbReference type="EMBL" id="NRRV01000005">
    <property type="protein sequence ID" value="MBK1629760.1"/>
    <property type="molecule type" value="Genomic_DNA"/>
</dbReference>
<evidence type="ECO:0000313" key="5">
    <source>
        <dbReference type="Proteomes" id="UP000748752"/>
    </source>
</evidence>
<feature type="domain" description="YutG/PgpA" evidence="3">
    <location>
        <begin position="10"/>
        <end position="147"/>
    </location>
</feature>
<dbReference type="PIRSF" id="PIRSF006162">
    <property type="entry name" value="PgpA"/>
    <property type="match status" value="1"/>
</dbReference>
<keyword evidence="1" id="KW-0443">Lipid metabolism</keyword>
<dbReference type="Proteomes" id="UP000748752">
    <property type="component" value="Unassembled WGS sequence"/>
</dbReference>
<keyword evidence="1" id="KW-1208">Phospholipid metabolism</keyword>
<comment type="subcellular location">
    <subcellularLocation>
        <location evidence="1">Cell inner membrane</location>
        <topology evidence="1">Multi-pass membrane protein</topology>
    </subcellularLocation>
</comment>
<dbReference type="InterPro" id="IPR007686">
    <property type="entry name" value="YutG/PgpA"/>
</dbReference>
<dbReference type="EC" id="3.1.3.27" evidence="1"/>
<feature type="transmembrane region" description="Helical" evidence="2">
    <location>
        <begin position="12"/>
        <end position="36"/>
    </location>
</feature>
<keyword evidence="1 2" id="KW-0812">Transmembrane</keyword>
<evidence type="ECO:0000259" key="3">
    <source>
        <dbReference type="Pfam" id="PF04608"/>
    </source>
</evidence>
<proteinExistence type="predicted"/>
<keyword evidence="2" id="KW-1133">Transmembrane helix</keyword>
<keyword evidence="1" id="KW-0460">Magnesium</keyword>
<dbReference type="SUPFAM" id="SSF101307">
    <property type="entry name" value="YutG-like"/>
    <property type="match status" value="1"/>
</dbReference>
<accession>A0ABS1CCX7</accession>
<comment type="cofactor">
    <cofactor evidence="1">
        <name>Mg(2+)</name>
        <dbReference type="ChEBI" id="CHEBI:18420"/>
    </cofactor>
</comment>
<keyword evidence="1" id="KW-0997">Cell inner membrane</keyword>
<evidence type="ECO:0000313" key="4">
    <source>
        <dbReference type="EMBL" id="MBK1629760.1"/>
    </source>
</evidence>
<dbReference type="InterPro" id="IPR036681">
    <property type="entry name" value="PgpA-like_sf"/>
</dbReference>
<sequence>MNPSDPKHLLAFAGGAGLAPKAPGTVGTLVGVVLYLVLSMLPVAVYVLVVAGLFAAGLWAVGTVADELGADDPSAIVWDEVVGFLVAMIAAPAGIMWVIAGFALFRAFDIYKPWPTEAISSRFQGGAGIMVDDLVAGAYTWLILHVMWMMVEASLRGAGAH</sequence>
<comment type="function">
    <text evidence="1">Lipid phosphatase which dephosphorylates phosphatidylglycerophosphate (PGP) to phosphatidylglycerol (PG).</text>
</comment>
<evidence type="ECO:0000256" key="2">
    <source>
        <dbReference type="SAM" id="Phobius"/>
    </source>
</evidence>
<keyword evidence="1" id="KW-0595">Phospholipid degradation</keyword>
<dbReference type="PANTHER" id="PTHR36305:SF1">
    <property type="entry name" value="PHOSPHATIDYLGLYCEROPHOSPHATASE A"/>
    <property type="match status" value="1"/>
</dbReference>
<dbReference type="CDD" id="cd06971">
    <property type="entry name" value="PgpA"/>
    <property type="match status" value="1"/>
</dbReference>
<organism evidence="4 5">
    <name type="scientific">Thiohalocapsa halophila</name>
    <dbReference type="NCBI Taxonomy" id="69359"/>
    <lineage>
        <taxon>Bacteria</taxon>
        <taxon>Pseudomonadati</taxon>
        <taxon>Pseudomonadota</taxon>
        <taxon>Gammaproteobacteria</taxon>
        <taxon>Chromatiales</taxon>
        <taxon>Chromatiaceae</taxon>
        <taxon>Thiohalocapsa</taxon>
    </lineage>
</organism>
<keyword evidence="1" id="KW-0378">Hydrolase</keyword>
<name>A0ABS1CCX7_9GAMM</name>
<keyword evidence="1" id="KW-0479">Metal-binding</keyword>
<feature type="transmembrane region" description="Helical" evidence="2">
    <location>
        <begin position="129"/>
        <end position="151"/>
    </location>
</feature>
<comment type="pathway">
    <text evidence="1">Phospholipid metabolism; phosphatidylglycerol biosynthesis; phosphatidylglycerol from CDP-diacylglycerol: step 2/2.</text>
</comment>
<evidence type="ECO:0000256" key="1">
    <source>
        <dbReference type="PIRNR" id="PIRNR006162"/>
    </source>
</evidence>